<evidence type="ECO:0000256" key="4">
    <source>
        <dbReference type="ARBA" id="ARBA00022485"/>
    </source>
</evidence>
<comment type="function">
    <text evidence="9">Ferredoxins are iron-sulfur proteins that transfer electrons in a wide variety of metabolic reactions.</text>
</comment>
<accession>A0A075HJ42</accession>
<dbReference type="GO" id="GO:0051539">
    <property type="term" value="F:4 iron, 4 sulfur cluster binding"/>
    <property type="evidence" value="ECO:0007669"/>
    <property type="project" value="UniProtKB-UniRule"/>
</dbReference>
<name>A0A075HJ42_9EURY</name>
<dbReference type="InterPro" id="IPR000813">
    <property type="entry name" value="7Fe_ferredoxin"/>
</dbReference>
<evidence type="ECO:0000256" key="5">
    <source>
        <dbReference type="ARBA" id="ARBA00022723"/>
    </source>
</evidence>
<evidence type="ECO:0000256" key="1">
    <source>
        <dbReference type="ARBA" id="ARBA00001927"/>
    </source>
</evidence>
<protein>
    <recommendedName>
        <fullName evidence="9">Ferredoxin</fullName>
    </recommendedName>
</protein>
<dbReference type="PROSITE" id="PS51379">
    <property type="entry name" value="4FE4S_FER_2"/>
    <property type="match status" value="1"/>
</dbReference>
<evidence type="ECO:0000256" key="3">
    <source>
        <dbReference type="ARBA" id="ARBA00022448"/>
    </source>
</evidence>
<sequence>MRDEMTHVVTSACIDHKYQDCVAVCPVEAFKEAENYLVIDPDECIDCAACVAECPVEAIFADTDVPDEELEWIERNENESPDLEIATGDSPVLAD</sequence>
<evidence type="ECO:0000313" key="12">
    <source>
        <dbReference type="EMBL" id="AIF15944.1"/>
    </source>
</evidence>
<proteinExistence type="predicted"/>
<dbReference type="InterPro" id="IPR017896">
    <property type="entry name" value="4Fe4S_Fe-S-bd"/>
</dbReference>
<keyword evidence="3 9" id="KW-0813">Transport</keyword>
<evidence type="ECO:0000256" key="7">
    <source>
        <dbReference type="ARBA" id="ARBA00023004"/>
    </source>
</evidence>
<dbReference type="Pfam" id="PF00037">
    <property type="entry name" value="Fer4"/>
    <property type="match status" value="1"/>
</dbReference>
<keyword evidence="8 9" id="KW-0411">Iron-sulfur</keyword>
<dbReference type="GO" id="GO:0046872">
    <property type="term" value="F:metal ion binding"/>
    <property type="evidence" value="ECO:0007669"/>
    <property type="project" value="UniProtKB-UniRule"/>
</dbReference>
<evidence type="ECO:0000256" key="9">
    <source>
        <dbReference type="RuleBase" id="RU365098"/>
    </source>
</evidence>
<dbReference type="PROSITE" id="PS00198">
    <property type="entry name" value="4FE4S_FER_1"/>
    <property type="match status" value="1"/>
</dbReference>
<keyword evidence="4 9" id="KW-0004">4Fe-4S</keyword>
<dbReference type="EMBL" id="KF901041">
    <property type="protein sequence ID" value="AIF15944.1"/>
    <property type="molecule type" value="Genomic_DNA"/>
</dbReference>
<evidence type="ECO:0000256" key="8">
    <source>
        <dbReference type="ARBA" id="ARBA00023014"/>
    </source>
</evidence>
<comment type="cofactor">
    <cofactor evidence="2 9">
        <name>[4Fe-4S] cluster</name>
        <dbReference type="ChEBI" id="CHEBI:49883"/>
    </cofactor>
</comment>
<reference evidence="12" key="1">
    <citation type="journal article" date="2014" name="Genome Biol. Evol.">
        <title>Pangenome evidence for extensive interdomain horizontal transfer affecting lineage core and shell genes in uncultured planktonic thaumarchaeota and euryarchaeota.</title>
        <authorList>
            <person name="Deschamps P."/>
            <person name="Zivanovic Y."/>
            <person name="Moreira D."/>
            <person name="Rodriguez-Valera F."/>
            <person name="Lopez-Garcia P."/>
        </authorList>
    </citation>
    <scope>NUCLEOTIDE SEQUENCE</scope>
</reference>
<feature type="region of interest" description="Disordered" evidence="10">
    <location>
        <begin position="74"/>
        <end position="95"/>
    </location>
</feature>
<comment type="cofactor">
    <cofactor evidence="1">
        <name>[3Fe-4S] cluster</name>
        <dbReference type="ChEBI" id="CHEBI:21137"/>
    </cofactor>
</comment>
<dbReference type="PANTHER" id="PTHR42859:SF2">
    <property type="entry name" value="FERREDOXIN"/>
    <property type="match status" value="1"/>
</dbReference>
<dbReference type="PANTHER" id="PTHR42859">
    <property type="entry name" value="OXIDOREDUCTASE"/>
    <property type="match status" value="1"/>
</dbReference>
<dbReference type="AlphaFoldDB" id="A0A075HJ42"/>
<evidence type="ECO:0000256" key="2">
    <source>
        <dbReference type="ARBA" id="ARBA00001966"/>
    </source>
</evidence>
<dbReference type="SUPFAM" id="SSF54862">
    <property type="entry name" value="4Fe-4S ferredoxins"/>
    <property type="match status" value="1"/>
</dbReference>
<evidence type="ECO:0000259" key="11">
    <source>
        <dbReference type="PROSITE" id="PS51379"/>
    </source>
</evidence>
<organism evidence="12">
    <name type="scientific">uncultured marine group II/III euryarchaeote KM3_72_A06</name>
    <dbReference type="NCBI Taxonomy" id="1456496"/>
    <lineage>
        <taxon>Archaea</taxon>
        <taxon>Methanobacteriati</taxon>
        <taxon>Methanobacteriota</taxon>
        <taxon>environmental samples</taxon>
    </lineage>
</organism>
<dbReference type="GO" id="GO:0009055">
    <property type="term" value="F:electron transfer activity"/>
    <property type="evidence" value="ECO:0007669"/>
    <property type="project" value="UniProtKB-UniRule"/>
</dbReference>
<dbReference type="GO" id="GO:0016491">
    <property type="term" value="F:oxidoreductase activity"/>
    <property type="evidence" value="ECO:0007669"/>
    <property type="project" value="UniProtKB-ARBA"/>
</dbReference>
<dbReference type="InterPro" id="IPR017900">
    <property type="entry name" value="4Fe4S_Fe_S_CS"/>
</dbReference>
<keyword evidence="6 9" id="KW-0249">Electron transport</keyword>
<dbReference type="Gene3D" id="3.30.70.20">
    <property type="match status" value="1"/>
</dbReference>
<keyword evidence="5 9" id="KW-0479">Metal-binding</keyword>
<keyword evidence="7 9" id="KW-0408">Iron</keyword>
<evidence type="ECO:0000256" key="10">
    <source>
        <dbReference type="SAM" id="MobiDB-lite"/>
    </source>
</evidence>
<dbReference type="InterPro" id="IPR050294">
    <property type="entry name" value="RnfB_subfamily"/>
</dbReference>
<feature type="domain" description="4Fe-4S ferredoxin-type" evidence="11">
    <location>
        <begin position="35"/>
        <end position="64"/>
    </location>
</feature>
<gene>
    <name evidence="12" type="primary">fdxA</name>
</gene>
<evidence type="ECO:0000256" key="6">
    <source>
        <dbReference type="ARBA" id="ARBA00022982"/>
    </source>
</evidence>
<dbReference type="PRINTS" id="PR00354">
    <property type="entry name" value="7FE8SFRDOXIN"/>
</dbReference>